<dbReference type="InterPro" id="IPR017938">
    <property type="entry name" value="Riboflavin_synthase-like_b-brl"/>
</dbReference>
<dbReference type="EMBL" id="SMKW01000055">
    <property type="protein sequence ID" value="TDD41733.1"/>
    <property type="molecule type" value="Genomic_DNA"/>
</dbReference>
<keyword evidence="3" id="KW-1185">Reference proteome</keyword>
<dbReference type="GO" id="GO:0016491">
    <property type="term" value="F:oxidoreductase activity"/>
    <property type="evidence" value="ECO:0007669"/>
    <property type="project" value="InterPro"/>
</dbReference>
<dbReference type="SUPFAM" id="SSF63380">
    <property type="entry name" value="Riboflavin synthase domain-like"/>
    <property type="match status" value="1"/>
</dbReference>
<dbReference type="InterPro" id="IPR039374">
    <property type="entry name" value="SIP_fam"/>
</dbReference>
<evidence type="ECO:0000259" key="1">
    <source>
        <dbReference type="PROSITE" id="PS51384"/>
    </source>
</evidence>
<evidence type="ECO:0000313" key="2">
    <source>
        <dbReference type="EMBL" id="TDD41733.1"/>
    </source>
</evidence>
<dbReference type="Gene3D" id="2.40.30.10">
    <property type="entry name" value="Translation factors"/>
    <property type="match status" value="1"/>
</dbReference>
<comment type="caution">
    <text evidence="2">The sequence shown here is derived from an EMBL/GenBank/DDBJ whole genome shotgun (WGS) entry which is preliminary data.</text>
</comment>
<reference evidence="2 3" key="1">
    <citation type="submission" date="2019-03" db="EMBL/GenBank/DDBJ databases">
        <title>Draft genome sequences of novel Actinobacteria.</title>
        <authorList>
            <person name="Sahin N."/>
            <person name="Ay H."/>
            <person name="Saygin H."/>
        </authorList>
    </citation>
    <scope>NUCLEOTIDE SEQUENCE [LARGE SCALE GENOMIC DNA]</scope>
    <source>
        <strain evidence="2 3">7K502</strain>
    </source>
</reference>
<dbReference type="PROSITE" id="PS51384">
    <property type="entry name" value="FAD_FR"/>
    <property type="match status" value="1"/>
</dbReference>
<dbReference type="InterPro" id="IPR017927">
    <property type="entry name" value="FAD-bd_FR_type"/>
</dbReference>
<evidence type="ECO:0000313" key="3">
    <source>
        <dbReference type="Proteomes" id="UP000294947"/>
    </source>
</evidence>
<accession>A0A4R4YBA0</accession>
<dbReference type="PANTHER" id="PTHR30157">
    <property type="entry name" value="FERRIC REDUCTASE, NADPH-DEPENDENT"/>
    <property type="match status" value="1"/>
</dbReference>
<feature type="domain" description="FAD-binding FR-type" evidence="1">
    <location>
        <begin position="27"/>
        <end position="150"/>
    </location>
</feature>
<dbReference type="PANTHER" id="PTHR30157:SF0">
    <property type="entry name" value="NADPH-DEPENDENT FERRIC-CHELATE REDUCTASE"/>
    <property type="match status" value="1"/>
</dbReference>
<dbReference type="InterPro" id="IPR007037">
    <property type="entry name" value="SIP_rossman_dom"/>
</dbReference>
<gene>
    <name evidence="2" type="ORF">E1288_31685</name>
</gene>
<dbReference type="InterPro" id="IPR039261">
    <property type="entry name" value="FNR_nucleotide-bd"/>
</dbReference>
<dbReference type="CDD" id="cd06193">
    <property type="entry name" value="siderophore_interacting"/>
    <property type="match status" value="1"/>
</dbReference>
<sequence length="275" mass="30587">MRVEPESGLFRLGGVTNTQASTRRARSRYRLLDVRSTERITPRMVRVTLGGSELSDFVSNGSDQRIKLCLPQPGQPMPLGRTRAEVFALPREQQPRQRTYTVRWFDPQRQELAIDFVVHDHDGPGSTWATQAAPGERIVTVGPSPAYRPQPDADPLVLVGDETALPAIAAILEELPAEARVQVFAEVADAAEEQSLGSAADVTWHWLHRDGVPAADSTLLVDALRSAELDPDPHVWIGAEADVVHQLREHCQRELGLDRRRLYALAYWRRNAAGD</sequence>
<protein>
    <submittedName>
        <fullName evidence="2">Siderophore-interacting protein</fullName>
    </submittedName>
</protein>
<proteinExistence type="predicted"/>
<organism evidence="2 3">
    <name type="scientific">Saccharopolyspora elongata</name>
    <dbReference type="NCBI Taxonomy" id="2530387"/>
    <lineage>
        <taxon>Bacteria</taxon>
        <taxon>Bacillati</taxon>
        <taxon>Actinomycetota</taxon>
        <taxon>Actinomycetes</taxon>
        <taxon>Pseudonocardiales</taxon>
        <taxon>Pseudonocardiaceae</taxon>
        <taxon>Saccharopolyspora</taxon>
    </lineage>
</organism>
<dbReference type="InterPro" id="IPR013113">
    <property type="entry name" value="SIP_FAD-bd"/>
</dbReference>
<dbReference type="Pfam" id="PF04954">
    <property type="entry name" value="SIP"/>
    <property type="match status" value="1"/>
</dbReference>
<dbReference type="Proteomes" id="UP000294947">
    <property type="component" value="Unassembled WGS sequence"/>
</dbReference>
<name>A0A4R4YBA0_9PSEU</name>
<dbReference type="Pfam" id="PF08021">
    <property type="entry name" value="FAD_binding_9"/>
    <property type="match status" value="1"/>
</dbReference>
<dbReference type="OrthoDB" id="3291337at2"/>
<dbReference type="Gene3D" id="3.40.50.80">
    <property type="entry name" value="Nucleotide-binding domain of ferredoxin-NADP reductase (FNR) module"/>
    <property type="match status" value="1"/>
</dbReference>
<dbReference type="AlphaFoldDB" id="A0A4R4YBA0"/>